<dbReference type="RefSeq" id="WP_091446849.1">
    <property type="nucleotide sequence ID" value="NZ_FMZZ01000001.1"/>
</dbReference>
<keyword evidence="2" id="KW-1185">Reference proteome</keyword>
<dbReference type="OrthoDB" id="3693046at2"/>
<gene>
    <name evidence="1" type="ORF">SAMN05216174_10163</name>
</gene>
<sequence>MTENERTALRDAAQGAVLFHNGLWGAPMGFLWAGSDGSPAGRLPQWEEEALALLERRGLVAIRPGVGTRDVPVRATEAGERLLGEVRAAA</sequence>
<accession>A0A1G6IQW0</accession>
<proteinExistence type="predicted"/>
<evidence type="ECO:0008006" key="3">
    <source>
        <dbReference type="Google" id="ProtNLM"/>
    </source>
</evidence>
<reference evidence="2" key="1">
    <citation type="submission" date="2016-10" db="EMBL/GenBank/DDBJ databases">
        <authorList>
            <person name="Varghese N."/>
            <person name="Submissions S."/>
        </authorList>
    </citation>
    <scope>NUCLEOTIDE SEQUENCE [LARGE SCALE GENOMIC DNA]</scope>
    <source>
        <strain evidence="2">IBRC-M 10403</strain>
    </source>
</reference>
<name>A0A1G6IQW0_9PSEU</name>
<dbReference type="Proteomes" id="UP000199501">
    <property type="component" value="Unassembled WGS sequence"/>
</dbReference>
<dbReference type="EMBL" id="FMZZ01000001">
    <property type="protein sequence ID" value="SDC08864.1"/>
    <property type="molecule type" value="Genomic_DNA"/>
</dbReference>
<protein>
    <recommendedName>
        <fullName evidence="3">Winged helix DNA-binding domain-containing protein</fullName>
    </recommendedName>
</protein>
<organism evidence="1 2">
    <name type="scientific">Actinokineospora iranica</name>
    <dbReference type="NCBI Taxonomy" id="1271860"/>
    <lineage>
        <taxon>Bacteria</taxon>
        <taxon>Bacillati</taxon>
        <taxon>Actinomycetota</taxon>
        <taxon>Actinomycetes</taxon>
        <taxon>Pseudonocardiales</taxon>
        <taxon>Pseudonocardiaceae</taxon>
        <taxon>Actinokineospora</taxon>
    </lineage>
</organism>
<evidence type="ECO:0000313" key="2">
    <source>
        <dbReference type="Proteomes" id="UP000199501"/>
    </source>
</evidence>
<dbReference type="AlphaFoldDB" id="A0A1G6IQW0"/>
<evidence type="ECO:0000313" key="1">
    <source>
        <dbReference type="EMBL" id="SDC08864.1"/>
    </source>
</evidence>